<dbReference type="InterPro" id="IPR011022">
    <property type="entry name" value="Arrestin_C-like"/>
</dbReference>
<feature type="region of interest" description="Disordered" evidence="1">
    <location>
        <begin position="1"/>
        <end position="48"/>
    </location>
</feature>
<dbReference type="Proteomes" id="UP000644660">
    <property type="component" value="Unassembled WGS sequence"/>
</dbReference>
<dbReference type="OrthoDB" id="2333384at2759"/>
<sequence>MQIFSLNSKKKSPKKIVPTTTSSSRQSDDLQNCNDSNNTTNNTLSNTKKDPKPIISYYDIRLDSPYKDLILIQGTPLESTPISLSGKLIFSLNEDTEVKRIRLRLTGRFKLEFLQMSRKKGTGGMTSIVKEQQTLIECEWVNLLRSSKGNITINNIGGYDSNYNNDRSNETVTNTNTSTGNNSGVITPNETDNQTKKTNKKFKISSKQGKRNAQLLKLPEGGFSGTPYIDLKDDNTKYTFLLRKGNYELPFMIQLPSDIPETVEGLQSSSILYSMEGVIERRKKTNLMMLNETDKKNLNAILSASSSIISSGYDSSVFNQSLNLGSKIFTKYKYLRVLRTLSTDNLAMQEEMSVGNTLTDKLQYEIKIPSRAIPIGGRTPIQIKIFPFQKNYMLNKISVSLIQMYSMKDSDNQIYEDEVVINRQSMTEFGDLVENGTNRLIDKFELFSEVQLPDDLRRVTQDCDIKNDYIHVHHKLIFHIILKRTIPGENTPRNLEIKANIPILLFVSPQLPMKGRLVLFDQMTGKIHFRAGKLVQLFPLMNNSNNNNNTTNLHNLHIDTQHEINYNWVGDQLGYSPIPNNNNNNNNLAPPPNYQERTNDQLIQHLEGIIPTTDQVYNSMTRPGLAANDLDDGGNFQIADIITSEQQPQQRPLAPNSNNNENIAQRDATTESYEEPPPLLANWSNQSDNIPEYSETP</sequence>
<feature type="region of interest" description="Disordered" evidence="1">
    <location>
        <begin position="173"/>
        <end position="200"/>
    </location>
</feature>
<dbReference type="GO" id="GO:0005886">
    <property type="term" value="C:plasma membrane"/>
    <property type="evidence" value="ECO:0007669"/>
    <property type="project" value="TreeGrafter"/>
</dbReference>
<reference evidence="3 4" key="1">
    <citation type="submission" date="2020-05" db="EMBL/GenBank/DDBJ databases">
        <authorList>
            <person name="Casaregola S."/>
            <person name="Devillers H."/>
            <person name="Grondin C."/>
        </authorList>
    </citation>
    <scope>NUCLEOTIDE SEQUENCE [LARGE SCALE GENOMIC DNA]</scope>
    <source>
        <strain evidence="3 4">CLIB 1767</strain>
    </source>
</reference>
<dbReference type="GeneID" id="64855724"/>
<dbReference type="RefSeq" id="XP_041404631.1">
    <property type="nucleotide sequence ID" value="XM_041548697.1"/>
</dbReference>
<evidence type="ECO:0000313" key="3">
    <source>
        <dbReference type="EMBL" id="CAB4252593.1"/>
    </source>
</evidence>
<feature type="compositionally biased region" description="Polar residues" evidence="1">
    <location>
        <begin position="645"/>
        <end position="663"/>
    </location>
</feature>
<dbReference type="GO" id="GO:0070086">
    <property type="term" value="P:ubiquitin-dependent endocytosis"/>
    <property type="evidence" value="ECO:0007669"/>
    <property type="project" value="TreeGrafter"/>
</dbReference>
<evidence type="ECO:0000259" key="2">
    <source>
        <dbReference type="SMART" id="SM01017"/>
    </source>
</evidence>
<dbReference type="GO" id="GO:0030674">
    <property type="term" value="F:protein-macromolecule adaptor activity"/>
    <property type="evidence" value="ECO:0007669"/>
    <property type="project" value="TreeGrafter"/>
</dbReference>
<dbReference type="GO" id="GO:0016874">
    <property type="term" value="F:ligase activity"/>
    <property type="evidence" value="ECO:0007669"/>
    <property type="project" value="UniProtKB-KW"/>
</dbReference>
<dbReference type="Pfam" id="PF02752">
    <property type="entry name" value="Arrestin_C"/>
    <property type="match status" value="1"/>
</dbReference>
<gene>
    <name evidence="3" type="ORF">KABA2_01S17226</name>
</gene>
<comment type="caution">
    <text evidence="3">The sequence shown here is derived from an EMBL/GenBank/DDBJ whole genome shotgun (WGS) entry which is preliminary data.</text>
</comment>
<dbReference type="EMBL" id="CAEFZW010000001">
    <property type="protein sequence ID" value="CAB4252593.1"/>
    <property type="molecule type" value="Genomic_DNA"/>
</dbReference>
<feature type="compositionally biased region" description="Polar residues" evidence="1">
    <location>
        <begin position="18"/>
        <end position="31"/>
    </location>
</feature>
<feature type="compositionally biased region" description="Low complexity" evidence="1">
    <location>
        <begin position="32"/>
        <end position="46"/>
    </location>
</feature>
<organism evidence="3 4">
    <name type="scientific">Maudiozyma barnettii</name>
    <dbReference type="NCBI Taxonomy" id="61262"/>
    <lineage>
        <taxon>Eukaryota</taxon>
        <taxon>Fungi</taxon>
        <taxon>Dikarya</taxon>
        <taxon>Ascomycota</taxon>
        <taxon>Saccharomycotina</taxon>
        <taxon>Saccharomycetes</taxon>
        <taxon>Saccharomycetales</taxon>
        <taxon>Saccharomycetaceae</taxon>
        <taxon>Maudiozyma</taxon>
    </lineage>
</organism>
<name>A0A8H2VC93_9SACH</name>
<keyword evidence="3" id="KW-0436">Ligase</keyword>
<protein>
    <submittedName>
        <fullName evidence="3">Similar to Saccharomyces cerevisiae YGR068C ART5 Protein proposed to regulate the endocytosis of plasma membrane proteins by recruiting the ubiquitin ligase Rsp5p to its target in the plasma membrane</fullName>
    </submittedName>
</protein>
<feature type="compositionally biased region" description="Low complexity" evidence="1">
    <location>
        <begin position="173"/>
        <end position="185"/>
    </location>
</feature>
<accession>A0A8H2VC93</accession>
<dbReference type="Gene3D" id="2.60.40.640">
    <property type="match status" value="1"/>
</dbReference>
<dbReference type="AlphaFoldDB" id="A0A8H2VC93"/>
<dbReference type="PANTHER" id="PTHR11188:SF62">
    <property type="entry name" value="ARRESTIN-RELATED TRAFFICKING ADAPTER 5"/>
    <property type="match status" value="1"/>
</dbReference>
<keyword evidence="4" id="KW-1185">Reference proteome</keyword>
<feature type="compositionally biased region" description="Polar residues" evidence="1">
    <location>
        <begin position="682"/>
        <end position="697"/>
    </location>
</feature>
<dbReference type="GO" id="GO:0005829">
    <property type="term" value="C:cytosol"/>
    <property type="evidence" value="ECO:0007669"/>
    <property type="project" value="TreeGrafter"/>
</dbReference>
<dbReference type="InterPro" id="IPR050357">
    <property type="entry name" value="Arrestin_domain-protein"/>
</dbReference>
<dbReference type="InterPro" id="IPR014752">
    <property type="entry name" value="Arrestin-like_C"/>
</dbReference>
<evidence type="ECO:0000313" key="4">
    <source>
        <dbReference type="Proteomes" id="UP000644660"/>
    </source>
</evidence>
<dbReference type="PANTHER" id="PTHR11188">
    <property type="entry name" value="ARRESTIN DOMAIN CONTAINING PROTEIN"/>
    <property type="match status" value="1"/>
</dbReference>
<dbReference type="GO" id="GO:0031625">
    <property type="term" value="F:ubiquitin protein ligase binding"/>
    <property type="evidence" value="ECO:0007669"/>
    <property type="project" value="TreeGrafter"/>
</dbReference>
<proteinExistence type="predicted"/>
<feature type="region of interest" description="Disordered" evidence="1">
    <location>
        <begin position="645"/>
        <end position="697"/>
    </location>
</feature>
<dbReference type="SMART" id="SM01017">
    <property type="entry name" value="Arrestin_C"/>
    <property type="match status" value="1"/>
</dbReference>
<evidence type="ECO:0000256" key="1">
    <source>
        <dbReference type="SAM" id="MobiDB-lite"/>
    </source>
</evidence>
<feature type="domain" description="Arrestin C-terminal-like" evidence="2">
    <location>
        <begin position="358"/>
        <end position="510"/>
    </location>
</feature>